<evidence type="ECO:0000259" key="3">
    <source>
        <dbReference type="Pfam" id="PF13439"/>
    </source>
</evidence>
<dbReference type="InterPro" id="IPR028098">
    <property type="entry name" value="Glyco_trans_4-like_N"/>
</dbReference>
<dbReference type="GO" id="GO:0016757">
    <property type="term" value="F:glycosyltransferase activity"/>
    <property type="evidence" value="ECO:0007669"/>
    <property type="project" value="UniProtKB-KW"/>
</dbReference>
<evidence type="ECO:0000256" key="1">
    <source>
        <dbReference type="ARBA" id="ARBA00022676"/>
    </source>
</evidence>
<feature type="domain" description="Glycosyltransferase subfamily 4-like N-terminal" evidence="3">
    <location>
        <begin position="34"/>
        <end position="190"/>
    </location>
</feature>
<dbReference type="SUPFAM" id="SSF53756">
    <property type="entry name" value="UDP-Glycosyltransferase/glycogen phosphorylase"/>
    <property type="match status" value="1"/>
</dbReference>
<organism evidence="4 5">
    <name type="scientific">Acrocarpospora macrocephala</name>
    <dbReference type="NCBI Taxonomy" id="150177"/>
    <lineage>
        <taxon>Bacteria</taxon>
        <taxon>Bacillati</taxon>
        <taxon>Actinomycetota</taxon>
        <taxon>Actinomycetes</taxon>
        <taxon>Streptosporangiales</taxon>
        <taxon>Streptosporangiaceae</taxon>
        <taxon>Acrocarpospora</taxon>
    </lineage>
</organism>
<dbReference type="OrthoDB" id="9792269at2"/>
<dbReference type="AlphaFoldDB" id="A0A5M3WEI7"/>
<evidence type="ECO:0000313" key="4">
    <source>
        <dbReference type="EMBL" id="GES06660.1"/>
    </source>
</evidence>
<comment type="caution">
    <text evidence="4">The sequence shown here is derived from an EMBL/GenBank/DDBJ whole genome shotgun (WGS) entry which is preliminary data.</text>
</comment>
<dbReference type="Pfam" id="PF13439">
    <property type="entry name" value="Glyco_transf_4"/>
    <property type="match status" value="1"/>
</dbReference>
<dbReference type="PANTHER" id="PTHR45947:SF3">
    <property type="entry name" value="SULFOQUINOVOSYL TRANSFERASE SQD2"/>
    <property type="match status" value="1"/>
</dbReference>
<dbReference type="EMBL" id="BLAE01000003">
    <property type="protein sequence ID" value="GES06660.1"/>
    <property type="molecule type" value="Genomic_DNA"/>
</dbReference>
<sequence>MRAVKISTSTTTAERQGRALRIAMIGQRGLPATYGGIEHHVAQIGRRLAARGHEVTVFCRTNYTPDRGDRHDRIDGIRLRHLPTLGTKHMDALTHSLTSTLAAAGRHDIVHYHALGPGLFAPVPRYLTGSRVVQTIHGWDDLRAKWGGLAQRVLRAGRWMSQRVPNAVIGVSREITDEYGESATYISNGVERPPDGISPESVLARGLRPGGYVLFVGRLVPEKAVDLLLRTFSQLPDDVQLAVAGGSAYTDDYVTGLRELAARDPRIHLLGYVYGDDLAALYHHAAVYVQPSHLEGLPLALLEAASHGLPLIASGLGCHREIIATEGPGGRIFRPGDPAGLKEALGQVLAERDRERAAALTRREDILRRYSWDRATDLTEELYLRLAR</sequence>
<dbReference type="RefSeq" id="WP_155352382.1">
    <property type="nucleotide sequence ID" value="NZ_BAAAHL010000022.1"/>
</dbReference>
<name>A0A5M3WEI7_9ACTN</name>
<dbReference type="Proteomes" id="UP000331127">
    <property type="component" value="Unassembled WGS sequence"/>
</dbReference>
<dbReference type="Pfam" id="PF13692">
    <property type="entry name" value="Glyco_trans_1_4"/>
    <property type="match status" value="1"/>
</dbReference>
<proteinExistence type="predicted"/>
<keyword evidence="5" id="KW-1185">Reference proteome</keyword>
<dbReference type="InterPro" id="IPR050194">
    <property type="entry name" value="Glycosyltransferase_grp1"/>
</dbReference>
<gene>
    <name evidence="4" type="ORF">Amac_002550</name>
</gene>
<accession>A0A5M3WEI7</accession>
<evidence type="ECO:0000313" key="5">
    <source>
        <dbReference type="Proteomes" id="UP000331127"/>
    </source>
</evidence>
<dbReference type="CDD" id="cd03801">
    <property type="entry name" value="GT4_PimA-like"/>
    <property type="match status" value="1"/>
</dbReference>
<keyword evidence="2 4" id="KW-0808">Transferase</keyword>
<evidence type="ECO:0000256" key="2">
    <source>
        <dbReference type="ARBA" id="ARBA00022679"/>
    </source>
</evidence>
<reference evidence="4 5" key="1">
    <citation type="submission" date="2019-10" db="EMBL/GenBank/DDBJ databases">
        <title>Whole genome shotgun sequence of Acrocarpospora macrocephala NBRC 16266.</title>
        <authorList>
            <person name="Ichikawa N."/>
            <person name="Kimura A."/>
            <person name="Kitahashi Y."/>
            <person name="Komaki H."/>
            <person name="Oguchi A."/>
        </authorList>
    </citation>
    <scope>NUCLEOTIDE SEQUENCE [LARGE SCALE GENOMIC DNA]</scope>
    <source>
        <strain evidence="4 5">NBRC 16266</strain>
    </source>
</reference>
<keyword evidence="1" id="KW-0328">Glycosyltransferase</keyword>
<protein>
    <submittedName>
        <fullName evidence="4">Glycosyl transferase</fullName>
    </submittedName>
</protein>
<dbReference type="PANTHER" id="PTHR45947">
    <property type="entry name" value="SULFOQUINOVOSYL TRANSFERASE SQD2"/>
    <property type="match status" value="1"/>
</dbReference>
<dbReference type="GO" id="GO:1901137">
    <property type="term" value="P:carbohydrate derivative biosynthetic process"/>
    <property type="evidence" value="ECO:0007669"/>
    <property type="project" value="UniProtKB-ARBA"/>
</dbReference>
<dbReference type="Gene3D" id="3.40.50.2000">
    <property type="entry name" value="Glycogen Phosphorylase B"/>
    <property type="match status" value="2"/>
</dbReference>